<feature type="domain" description="Transposase IS110-like N-terminal" evidence="2">
    <location>
        <begin position="8"/>
        <end position="149"/>
    </location>
</feature>
<evidence type="ECO:0000259" key="3">
    <source>
        <dbReference type="Pfam" id="PF02371"/>
    </source>
</evidence>
<evidence type="ECO:0000313" key="5">
    <source>
        <dbReference type="Proteomes" id="UP001239265"/>
    </source>
</evidence>
<dbReference type="EMBL" id="JAUCQJ010000002">
    <property type="protein sequence ID" value="MDQ8748801.1"/>
    <property type="molecule type" value="Genomic_DNA"/>
</dbReference>
<dbReference type="RefSeq" id="WP_078795560.1">
    <property type="nucleotide sequence ID" value="NZ_JAUCQJ010000002.1"/>
</dbReference>
<dbReference type="AlphaFoldDB" id="A0ABD5B5X4"/>
<feature type="coiled-coil region" evidence="1">
    <location>
        <begin position="176"/>
        <end position="203"/>
    </location>
</feature>
<evidence type="ECO:0000259" key="2">
    <source>
        <dbReference type="Pfam" id="PF01548"/>
    </source>
</evidence>
<evidence type="ECO:0000313" key="4">
    <source>
        <dbReference type="EMBL" id="MDQ8748801.1"/>
    </source>
</evidence>
<organism evidence="4 5">
    <name type="scientific">Elizabethkingia miricola</name>
    <name type="common">Chryseobacterium miricola</name>
    <dbReference type="NCBI Taxonomy" id="172045"/>
    <lineage>
        <taxon>Bacteria</taxon>
        <taxon>Pseudomonadati</taxon>
        <taxon>Bacteroidota</taxon>
        <taxon>Flavobacteriia</taxon>
        <taxon>Flavobacteriales</taxon>
        <taxon>Weeksellaceae</taxon>
        <taxon>Elizabethkingia</taxon>
    </lineage>
</organism>
<comment type="caution">
    <text evidence="4">The sequence shown here is derived from an EMBL/GenBank/DDBJ whole genome shotgun (WGS) entry which is preliminary data.</text>
</comment>
<reference evidence="4 5" key="1">
    <citation type="submission" date="2023-06" db="EMBL/GenBank/DDBJ databases">
        <title>Nosocomial Elizabethkingia miricola genome.</title>
        <authorList>
            <person name="Morgado S."/>
            <person name="Fonseca E."/>
            <person name="Freitas F."/>
            <person name="Vicente A.C."/>
        </authorList>
    </citation>
    <scope>NUCLEOTIDE SEQUENCE [LARGE SCALE GENOMIC DNA]</scope>
    <source>
        <strain evidence="4 5">EM15</strain>
    </source>
</reference>
<protein>
    <submittedName>
        <fullName evidence="4">Transposase</fullName>
    </submittedName>
</protein>
<gene>
    <name evidence="4" type="ORF">QT385_09135</name>
</gene>
<dbReference type="PANTHER" id="PTHR33055">
    <property type="entry name" value="TRANSPOSASE FOR INSERTION SEQUENCE ELEMENT IS1111A"/>
    <property type="match status" value="1"/>
</dbReference>
<keyword evidence="1" id="KW-0175">Coiled coil</keyword>
<accession>A0ABD5B5X4</accession>
<dbReference type="InterPro" id="IPR047650">
    <property type="entry name" value="Transpos_IS110"/>
</dbReference>
<name>A0ABD5B5X4_ELIMR</name>
<dbReference type="Pfam" id="PF02371">
    <property type="entry name" value="Transposase_20"/>
    <property type="match status" value="1"/>
</dbReference>
<dbReference type="PANTHER" id="PTHR33055:SF3">
    <property type="entry name" value="PUTATIVE TRANSPOSASE FOR IS117-RELATED"/>
    <property type="match status" value="1"/>
</dbReference>
<evidence type="ECO:0000256" key="1">
    <source>
        <dbReference type="SAM" id="Coils"/>
    </source>
</evidence>
<dbReference type="InterPro" id="IPR003346">
    <property type="entry name" value="Transposase_20"/>
</dbReference>
<dbReference type="Pfam" id="PF01548">
    <property type="entry name" value="DEDD_Tnp_IS110"/>
    <property type="match status" value="1"/>
</dbReference>
<proteinExistence type="predicted"/>
<feature type="domain" description="Transposase IS116/IS110/IS902 C-terminal" evidence="3">
    <location>
        <begin position="205"/>
        <end position="291"/>
    </location>
</feature>
<dbReference type="InterPro" id="IPR002525">
    <property type="entry name" value="Transp_IS110-like_N"/>
</dbReference>
<sequence length="333" mass="38264">MKNYKHYIGIDVSTKTLDFQIVNSFAQLILHGQISNDIKGVKELFKQLKKHKIYEEYLFCFENTGIYSMNLCIILAEYDVDFAQCSALEIKQSKGICRGKSDKSDARDIAMYALRNIDKIELSKVPEIDILRLKLLYAEREKTIDAIKDFSATVENKDFLPKAVYTTAERINKKTLRFLKKILLEIEKNIREIINNNDGLKQQKKLLLSVPGIGEITSLYLLLATKGFKSFDNWRKFACYCGIVPFEYSSGTSIKKRNRVSHFADKKMKSILHLAALSAIKHDAEIQSYYQRKKQESKPSLLVINNVKCKIISRAFAVVARNQPFINTCKFAS</sequence>
<dbReference type="Proteomes" id="UP001239265">
    <property type="component" value="Unassembled WGS sequence"/>
</dbReference>